<dbReference type="EMBL" id="CAWUPB010001166">
    <property type="protein sequence ID" value="CAK7345178.1"/>
    <property type="molecule type" value="Genomic_DNA"/>
</dbReference>
<evidence type="ECO:0000256" key="1">
    <source>
        <dbReference type="ARBA" id="ARBA00009995"/>
    </source>
</evidence>
<proteinExistence type="inferred from homology"/>
<gene>
    <name evidence="2" type="ORF">DCAF_LOCUS18133</name>
</gene>
<protein>
    <submittedName>
        <fullName evidence="2">Uncharacterized protein</fullName>
    </submittedName>
</protein>
<accession>A0AAV1S2B3</accession>
<evidence type="ECO:0000313" key="2">
    <source>
        <dbReference type="EMBL" id="CAK7345178.1"/>
    </source>
</evidence>
<comment type="caution">
    <text evidence="2">The sequence shown here is derived from an EMBL/GenBank/DDBJ whole genome shotgun (WGS) entry which is preliminary data.</text>
</comment>
<dbReference type="Gene3D" id="3.40.50.2000">
    <property type="entry name" value="Glycogen Phosphorylase B"/>
    <property type="match status" value="1"/>
</dbReference>
<organism evidence="2 3">
    <name type="scientific">Dovyalis caffra</name>
    <dbReference type="NCBI Taxonomy" id="77055"/>
    <lineage>
        <taxon>Eukaryota</taxon>
        <taxon>Viridiplantae</taxon>
        <taxon>Streptophyta</taxon>
        <taxon>Embryophyta</taxon>
        <taxon>Tracheophyta</taxon>
        <taxon>Spermatophyta</taxon>
        <taxon>Magnoliopsida</taxon>
        <taxon>eudicotyledons</taxon>
        <taxon>Gunneridae</taxon>
        <taxon>Pentapetalae</taxon>
        <taxon>rosids</taxon>
        <taxon>fabids</taxon>
        <taxon>Malpighiales</taxon>
        <taxon>Salicaceae</taxon>
        <taxon>Flacourtieae</taxon>
        <taxon>Dovyalis</taxon>
    </lineage>
</organism>
<dbReference type="PANTHER" id="PTHR48048">
    <property type="entry name" value="GLYCOSYLTRANSFERASE"/>
    <property type="match status" value="1"/>
</dbReference>
<comment type="similarity">
    <text evidence="1">Belongs to the UDP-glycosyltransferase family.</text>
</comment>
<dbReference type="AlphaFoldDB" id="A0AAV1S2B3"/>
<dbReference type="GO" id="GO:0035251">
    <property type="term" value="F:UDP-glucosyltransferase activity"/>
    <property type="evidence" value="ECO:0007669"/>
    <property type="project" value="InterPro"/>
</dbReference>
<sequence>MTKAELVFIPSPGISHLVSMVEVAKLLVDCDERLSVTFLVMSLRFDSKVDCYVDSVSAACKRIQFIDLPKHVPDPNQPSKFLFSLIEAQRPHVKEEVSKLVSHSELSQDSPRLAGIVLDMFCTSMIDVANESGVPSYVFFTSGAAFLGLEFYIQALLRDEFDSTELKDSAAELVMPCLTNPLPAKVLLFYLLDKEWPVFLRDTRRFRDNKGIIVNTFEELESHAVDPFSNSPDNLHLRQRITLKGYWE</sequence>
<reference evidence="2 3" key="1">
    <citation type="submission" date="2024-01" db="EMBL/GenBank/DDBJ databases">
        <authorList>
            <person name="Waweru B."/>
        </authorList>
    </citation>
    <scope>NUCLEOTIDE SEQUENCE [LARGE SCALE GENOMIC DNA]</scope>
</reference>
<evidence type="ECO:0000313" key="3">
    <source>
        <dbReference type="Proteomes" id="UP001314170"/>
    </source>
</evidence>
<dbReference type="SUPFAM" id="SSF53756">
    <property type="entry name" value="UDP-Glycosyltransferase/glycogen phosphorylase"/>
    <property type="match status" value="1"/>
</dbReference>
<dbReference type="InterPro" id="IPR050481">
    <property type="entry name" value="UDP-glycosyltransf_plant"/>
</dbReference>
<name>A0AAV1S2B3_9ROSI</name>
<keyword evidence="3" id="KW-1185">Reference proteome</keyword>
<dbReference type="PANTHER" id="PTHR48048:SF45">
    <property type="entry name" value="GLYCOSYLTRANSFERASE"/>
    <property type="match status" value="1"/>
</dbReference>
<dbReference type="Proteomes" id="UP001314170">
    <property type="component" value="Unassembled WGS sequence"/>
</dbReference>